<dbReference type="PANTHER" id="PTHR18460">
    <property type="entry name" value="TEL2 INTERACTING PROTEIN 1 TTI1 FAMILY MEMBER"/>
    <property type="match status" value="1"/>
</dbReference>
<dbReference type="EMBL" id="JAQQWE010000005">
    <property type="protein sequence ID" value="KAK7952606.1"/>
    <property type="molecule type" value="Genomic_DNA"/>
</dbReference>
<dbReference type="PANTHER" id="PTHR18460:SF3">
    <property type="entry name" value="TELO2-INTERACTING PROTEIN 1 HOMOLOG"/>
    <property type="match status" value="1"/>
</dbReference>
<feature type="compositionally biased region" description="Acidic residues" evidence="1">
    <location>
        <begin position="808"/>
        <end position="819"/>
    </location>
</feature>
<dbReference type="GeneID" id="92077618"/>
<evidence type="ECO:0000256" key="1">
    <source>
        <dbReference type="SAM" id="MobiDB-lite"/>
    </source>
</evidence>
<feature type="compositionally biased region" description="Basic and acidic residues" evidence="1">
    <location>
        <begin position="756"/>
        <end position="771"/>
    </location>
</feature>
<feature type="domain" description="TTI1 N-terminal TPR" evidence="2">
    <location>
        <begin position="13"/>
        <end position="351"/>
    </location>
</feature>
<dbReference type="PIRSF" id="PIRSF005250">
    <property type="entry name" value="UCP005250"/>
    <property type="match status" value="1"/>
</dbReference>
<evidence type="ECO:0000259" key="3">
    <source>
        <dbReference type="Pfam" id="PF24181"/>
    </source>
</evidence>
<feature type="compositionally biased region" description="Polar residues" evidence="1">
    <location>
        <begin position="982"/>
        <end position="992"/>
    </location>
</feature>
<dbReference type="InterPro" id="IPR057566">
    <property type="entry name" value="TPR_TTI1_N"/>
</dbReference>
<dbReference type="Pfam" id="PF21547">
    <property type="entry name" value="TTI1"/>
    <property type="match status" value="1"/>
</dbReference>
<dbReference type="RefSeq" id="XP_066700668.1">
    <property type="nucleotide sequence ID" value="XM_066844556.1"/>
</dbReference>
<evidence type="ECO:0008006" key="6">
    <source>
        <dbReference type="Google" id="ProtNLM"/>
    </source>
</evidence>
<feature type="domain" description="TTI1 C-terminal TPR" evidence="3">
    <location>
        <begin position="753"/>
        <end position="930"/>
    </location>
</feature>
<reference evidence="4 5" key="1">
    <citation type="submission" date="2023-01" db="EMBL/GenBank/DDBJ databases">
        <title>Analysis of 21 Apiospora genomes using comparative genomics revels a genus with tremendous synthesis potential of carbohydrate active enzymes and secondary metabolites.</title>
        <authorList>
            <person name="Sorensen T."/>
        </authorList>
    </citation>
    <scope>NUCLEOTIDE SEQUENCE [LARGE SCALE GENOMIC DNA]</scope>
    <source>
        <strain evidence="4 5">CBS 24483</strain>
    </source>
</reference>
<sequence length="1144" mass="125899">MAADASDNRTEFFQELKPRCIKINNLAVRATDKRGSAKELLDVTRDLSSVLDRQVAKDPTVLDEKIAEYVFFPLSNILRNQQDYPVRLTEVTIKCLRILVKYGWKSKISTELSRQLLILFTFIVGGVPGKERKQDIPEETKLETLGALKETIKATGATALGAASLTETDALPSLGHTITVILGMSTDGNTADIQLEALLCADAMCASIRDAAALATFLPGTVSSLTRLLTPPTALKTSRKVLVKGIGVLKSVLIGVLGDVKIRALLKKPSNEETEDVQSEGKVLTSAWLRATADQIKLALSNVLKLRNHKFSDVQEALERFCVALLDECHESLTNCTYILVESAMVLASDEENKSLISTGLNTSLSDLVGIYPELMDTVKTIVYNWVTSLPRLMQASDEEVKRQAIQNLLKGQRFMNDLRIDSSTLSITLASSLRDSVIELLALGKSTGQLTEVSSTDLTHASNELATSESKLTFRPTLLTQTTQKDTREALMKLVLASGSFVSHSQLAREMIDYVRESSGNSQVASYWLSLELVRSGLAQSSDIDEFLDFSAMGGGSGDDHEQLLQELYSFSVSILSDTDEGDETDWRVQALALETTTLAASRMRQDFRPELIDVLYPIATFMGSAVPQLREHAVIALNNIATACGYPNVADLVIDNVDYMLNSISLRLNTFDISPASTQVLKMMINLTGPKLVPFLGDVVDSVFAALDNYHGYPLFVENLFSVLAEIVVQGSRSNILLLEDESRPKLDHRKRRPEPPALREVEQFLDRRQARKRRRDAGDDSEQLEIHHPKKPWKESEADDRKEGEDGEDSDEEPSQEVEKKPLPKTPTFTLLTRITDLTQHYLTSPTPALRKSLLDLLAIVCPALSPEEDVFLPLVNAIWPVLLARLYDSEPFVVTAACRALAALFGSAGDFLSSRVKTEWWDGLGKWCAKSKTNYQNHNPAGANIKVPFRTMATDELGNNNNSSSSLFNLRESGGTKDPSSPAASSTIVPSTVMSSTSGVSGYTQVAQIWTAVQEMLVALVSFVRIEDTIFEQILDLLIDSLVSPSSSMAVVGAREALEAVNADAVWLALYEYSRRRHGEGTKAVAAAAQQLKIPRQCPESVEGVRIKSQGEHCEIALPYLVGCSWPPYQQNPPRRDKRS</sequence>
<dbReference type="SUPFAM" id="SSF48371">
    <property type="entry name" value="ARM repeat"/>
    <property type="match status" value="1"/>
</dbReference>
<dbReference type="Gene3D" id="1.25.10.10">
    <property type="entry name" value="Leucine-rich Repeat Variant"/>
    <property type="match status" value="2"/>
</dbReference>
<proteinExistence type="predicted"/>
<accession>A0ABR1QFU2</accession>
<dbReference type="InterPro" id="IPR016441">
    <property type="entry name" value="Tti1"/>
</dbReference>
<keyword evidence="5" id="KW-1185">Reference proteome</keyword>
<dbReference type="InterPro" id="IPR052587">
    <property type="entry name" value="TELO2-interacting_protein_1"/>
</dbReference>
<name>A0ABR1QFU2_9PEZI</name>
<feature type="compositionally biased region" description="Basic and acidic residues" evidence="1">
    <location>
        <begin position="787"/>
        <end position="807"/>
    </location>
</feature>
<dbReference type="Pfam" id="PF24181">
    <property type="entry name" value="TPR_TTI1_C"/>
    <property type="match status" value="1"/>
</dbReference>
<dbReference type="Proteomes" id="UP001391051">
    <property type="component" value="Unassembled WGS sequence"/>
</dbReference>
<protein>
    <recommendedName>
        <fullName evidence="6">HEAT repeat protein</fullName>
    </recommendedName>
</protein>
<gene>
    <name evidence="4" type="ORF">PG986_008334</name>
</gene>
<feature type="region of interest" description="Disordered" evidence="1">
    <location>
        <begin position="748"/>
        <end position="829"/>
    </location>
</feature>
<dbReference type="InterPro" id="IPR049362">
    <property type="entry name" value="TTI1_rpt"/>
</dbReference>
<comment type="caution">
    <text evidence="4">The sequence shown here is derived from an EMBL/GenBank/DDBJ whole genome shotgun (WGS) entry which is preliminary data.</text>
</comment>
<evidence type="ECO:0000313" key="4">
    <source>
        <dbReference type="EMBL" id="KAK7952606.1"/>
    </source>
</evidence>
<dbReference type="Pfam" id="PF24173">
    <property type="entry name" value="TPR_TTI1_N"/>
    <property type="match status" value="1"/>
</dbReference>
<organism evidence="4 5">
    <name type="scientific">Apiospora aurea</name>
    <dbReference type="NCBI Taxonomy" id="335848"/>
    <lineage>
        <taxon>Eukaryota</taxon>
        <taxon>Fungi</taxon>
        <taxon>Dikarya</taxon>
        <taxon>Ascomycota</taxon>
        <taxon>Pezizomycotina</taxon>
        <taxon>Sordariomycetes</taxon>
        <taxon>Xylariomycetidae</taxon>
        <taxon>Amphisphaeriales</taxon>
        <taxon>Apiosporaceae</taxon>
        <taxon>Apiospora</taxon>
    </lineage>
</organism>
<evidence type="ECO:0000313" key="5">
    <source>
        <dbReference type="Proteomes" id="UP001391051"/>
    </source>
</evidence>
<evidence type="ECO:0000259" key="2">
    <source>
        <dbReference type="Pfam" id="PF24173"/>
    </source>
</evidence>
<dbReference type="InterPro" id="IPR016024">
    <property type="entry name" value="ARM-type_fold"/>
</dbReference>
<dbReference type="InterPro" id="IPR011989">
    <property type="entry name" value="ARM-like"/>
</dbReference>
<dbReference type="InterPro" id="IPR057567">
    <property type="entry name" value="TPR_TTI1_C"/>
</dbReference>
<feature type="region of interest" description="Disordered" evidence="1">
    <location>
        <begin position="972"/>
        <end position="992"/>
    </location>
</feature>